<evidence type="ECO:0000256" key="1">
    <source>
        <dbReference type="SAM" id="MobiDB-lite"/>
    </source>
</evidence>
<dbReference type="InterPro" id="IPR036709">
    <property type="entry name" value="Autotransporte_beta_dom_sf"/>
</dbReference>
<dbReference type="KEGG" id="chw:A2J15_003805"/>
<accession>A0AAD0W1M0</accession>
<dbReference type="Proteomes" id="UP000093205">
    <property type="component" value="Chromosome"/>
</dbReference>
<organism evidence="2 3">
    <name type="scientific">Campylobacter hepaticus</name>
    <dbReference type="NCBI Taxonomy" id="1813019"/>
    <lineage>
        <taxon>Bacteria</taxon>
        <taxon>Pseudomonadati</taxon>
        <taxon>Campylobacterota</taxon>
        <taxon>Epsilonproteobacteria</taxon>
        <taxon>Campylobacterales</taxon>
        <taxon>Campylobacteraceae</taxon>
        <taxon>Campylobacter</taxon>
    </lineage>
</organism>
<dbReference type="AlphaFoldDB" id="A0AAD0W1M0"/>
<evidence type="ECO:0000313" key="3">
    <source>
        <dbReference type="Proteomes" id="UP000093205"/>
    </source>
</evidence>
<evidence type="ECO:0000313" key="2">
    <source>
        <dbReference type="EMBL" id="AXP08831.1"/>
    </source>
</evidence>
<dbReference type="EMBL" id="CP031611">
    <property type="protein sequence ID" value="AXP08831.1"/>
    <property type="molecule type" value="Genomic_DNA"/>
</dbReference>
<feature type="region of interest" description="Disordered" evidence="1">
    <location>
        <begin position="214"/>
        <end position="236"/>
    </location>
</feature>
<reference evidence="2 3" key="1">
    <citation type="submission" date="2018-08" db="EMBL/GenBank/DDBJ databases">
        <title>Survival mechanisms of Campylobacter hepaticus identified by genomic analysis and comparative transcriptomic analysis of in vivo and in vitro derived bacteria.</title>
        <authorList>
            <person name="Van T.T.H."/>
            <person name="Moore R.J."/>
        </authorList>
    </citation>
    <scope>NUCLEOTIDE SEQUENCE [LARGE SCALE GENOMIC DNA]</scope>
    <source>
        <strain evidence="2 3">HV10</strain>
    </source>
</reference>
<gene>
    <name evidence="2" type="ORF">A2J15_003805</name>
</gene>
<keyword evidence="3" id="KW-1185">Reference proteome</keyword>
<dbReference type="RefSeq" id="WP_116980485.1">
    <property type="nucleotide sequence ID" value="NZ_CP031611.1"/>
</dbReference>
<evidence type="ECO:0008006" key="4">
    <source>
        <dbReference type="Google" id="ProtNLM"/>
    </source>
</evidence>
<name>A0AAD0W1M0_9BACT</name>
<dbReference type="SUPFAM" id="SSF103515">
    <property type="entry name" value="Autotransporter"/>
    <property type="match status" value="1"/>
</dbReference>
<proteinExistence type="predicted"/>
<sequence length="864" mass="93209">MKVLIVVFINTFINTGLISGVRTFRDITYLINTGTIKSTTTDENYAAIDIRSPNATPVNVQNLIDTGSLDSQSQGILIETRSSITNLYNNGTIKAQKDGITFISEGKTNNNNNIKIENIILGKNSDIQATKNAINVDVIGDFSTQTSVSIGLINIQEGAKVSGGQAGIKIGQSQEVKNSNGTGKDNTVGQIIVAGEVKGGSEGGIVNEGTIKADANGKSRKRRSLDESQQSDEESKAAILIKESGQITSTSGKAGIINKDKGKIEGNIISKSSNTISLENQGSVTGNISNSGTGNLMIENKNNGSNSATISGSIMNTNSGNVILDNSATITQGITNQGTGNLMITNQSGASIENISNESSGDVMLNNTGSITKGITNSGNGNLNLTNQENATISGGITNSGSGTLMLNNFGSIGTNTDGYNISNEGSGSVNITSWTIRTGSNNKLQTLTVGGKSANSVMVGNLIVDQGNLNMDELNDIKNLVKGVSLNNIKKIKTNGGGEMILNYDALSGKISTDFNLNASIIGASFRSLNASSIKRNAFVDGLMNNMNLSLTFNPNHFNLNTNLTFNEDNLYASINDYIQSDIQTYTHDNIKEHALVILPYFSSQSVELSLNEKSKGHIKGNILAYSTLKESGTYSFYAGYEDTKMNSYYFDVKNRTYYTGIKYFNTLFYTDNNQEVYIKAQAKAAFIKNEFLKKIANNEASANPNAYTYGGGIDLGMNFILGSHMLTPQIGLGYEGSYMQAYSIKDIKGRASVQKGERIYKNINNLFSTKASFAYFKDWLPYLKTSIELGAKLYMNTTIHTKARFGTIKVEDEINLARIQRFANASLILPLNQSFIMSMNYNAQNSKDATTHTAYAQFSYLW</sequence>
<protein>
    <recommendedName>
        <fullName evidence="4">Autotransporter domain-containing protein</fullName>
    </recommendedName>
</protein>
<dbReference type="GeneID" id="44004637"/>